<evidence type="ECO:0000313" key="8">
    <source>
        <dbReference type="Proteomes" id="UP000236214"/>
    </source>
</evidence>
<evidence type="ECO:0000259" key="6">
    <source>
        <dbReference type="Pfam" id="PF00724"/>
    </source>
</evidence>
<dbReference type="PANTHER" id="PTHR43303:SF4">
    <property type="entry name" value="NADPH DEHYDROGENASE C23G7.10C-RELATED"/>
    <property type="match status" value="1"/>
</dbReference>
<keyword evidence="3" id="KW-0288">FMN</keyword>
<evidence type="ECO:0000256" key="1">
    <source>
        <dbReference type="ARBA" id="ARBA00001917"/>
    </source>
</evidence>
<dbReference type="SUPFAM" id="SSF51395">
    <property type="entry name" value="FMN-linked oxidoreductases"/>
    <property type="match status" value="1"/>
</dbReference>
<reference evidence="7 8" key="1">
    <citation type="submission" date="2016-05" db="EMBL/GenBank/DDBJ databases">
        <title>Whole genome sequencing of Tetragenococcus halophilus subsp. halophilus NISL 7118.</title>
        <authorList>
            <person name="Shiwa Y."/>
            <person name="Nishimura I."/>
            <person name="Yoshikawa H."/>
            <person name="Koyama Y."/>
            <person name="Oguma T."/>
        </authorList>
    </citation>
    <scope>NUCLEOTIDE SEQUENCE [LARGE SCALE GENOMIC DNA]</scope>
    <source>
        <strain evidence="7 8">NISL 7118</strain>
    </source>
</reference>
<dbReference type="GO" id="GO:0050661">
    <property type="term" value="F:NADP binding"/>
    <property type="evidence" value="ECO:0007669"/>
    <property type="project" value="InterPro"/>
</dbReference>
<keyword evidence="2" id="KW-0285">Flavoprotein</keyword>
<protein>
    <submittedName>
        <fullName evidence="7">Oxidoreductase, FAD/FMN-binding protein</fullName>
    </submittedName>
</protein>
<dbReference type="CDD" id="cd02932">
    <property type="entry name" value="OYE_YqiM_FMN"/>
    <property type="match status" value="1"/>
</dbReference>
<dbReference type="InterPro" id="IPR044152">
    <property type="entry name" value="YqjM-like"/>
</dbReference>
<evidence type="ECO:0000256" key="3">
    <source>
        <dbReference type="ARBA" id="ARBA00022643"/>
    </source>
</evidence>
<dbReference type="PANTHER" id="PTHR43303">
    <property type="entry name" value="NADPH DEHYDROGENASE C23G7.10C-RELATED"/>
    <property type="match status" value="1"/>
</dbReference>
<gene>
    <name evidence="7" type="ORF">TEHN7118_1714</name>
</gene>
<accession>A0A2H6CV94</accession>
<dbReference type="GO" id="GO:0003959">
    <property type="term" value="F:NADPH dehydrogenase activity"/>
    <property type="evidence" value="ECO:0007669"/>
    <property type="project" value="InterPro"/>
</dbReference>
<comment type="caution">
    <text evidence="7">The sequence shown here is derived from an EMBL/GenBank/DDBJ whole genome shotgun (WGS) entry which is preliminary data.</text>
</comment>
<dbReference type="AlphaFoldDB" id="A0A2H6CV94"/>
<proteinExistence type="predicted"/>
<sequence>MDLKTINTPYKIKNLALKNRIVMAPMCQYSVEKEDGVPNNWHFVHYVSRAVGGTGLVMMEMTDVDPDGRITNQDLGLWSDEQKPAYKKIVSEIHKQGAKVGIQIAHAGRKAEDALQPVAPSAIAGSALAEETKHGELNLPHALTVEEIKKIIEQFKQTAKRAVDIGFDTIEIHGAHGYLLQQFMSPSSNKREDEYGKDLSKFGVEVIRAVKSVIPENMPLFFRISAIEYVDDGYGLDHSLKMAEAFEKAGVDAFHVSSGGEGVPETLKPGNYPAYQVPLARAFKEKFDIPVIAVGMLNDPKVAEATLSNNDADLVAVARGMLNDPYWSLHAIKEVTHEVEPPVQYSRGIR</sequence>
<dbReference type="InterPro" id="IPR001155">
    <property type="entry name" value="OxRdtase_FMN_N"/>
</dbReference>
<dbReference type="Pfam" id="PF00724">
    <property type="entry name" value="Oxidored_FMN"/>
    <property type="match status" value="1"/>
</dbReference>
<name>A0A2H6CV94_TETHA</name>
<organism evidence="7 8">
    <name type="scientific">Tetragenococcus halophilus subsp. halophilus</name>
    <dbReference type="NCBI Taxonomy" id="1513897"/>
    <lineage>
        <taxon>Bacteria</taxon>
        <taxon>Bacillati</taxon>
        <taxon>Bacillota</taxon>
        <taxon>Bacilli</taxon>
        <taxon>Lactobacillales</taxon>
        <taxon>Enterococcaceae</taxon>
        <taxon>Tetragenococcus</taxon>
    </lineage>
</organism>
<comment type="cofactor">
    <cofactor evidence="1">
        <name>FMN</name>
        <dbReference type="ChEBI" id="CHEBI:58210"/>
    </cofactor>
</comment>
<dbReference type="EMBL" id="BDEC01000076">
    <property type="protein sequence ID" value="GBD68908.1"/>
    <property type="molecule type" value="Genomic_DNA"/>
</dbReference>
<dbReference type="Proteomes" id="UP000236214">
    <property type="component" value="Unassembled WGS sequence"/>
</dbReference>
<evidence type="ECO:0000313" key="7">
    <source>
        <dbReference type="EMBL" id="GBD68908.1"/>
    </source>
</evidence>
<keyword evidence="5" id="KW-0560">Oxidoreductase</keyword>
<dbReference type="Gene3D" id="3.20.20.70">
    <property type="entry name" value="Aldolase class I"/>
    <property type="match status" value="1"/>
</dbReference>
<evidence type="ECO:0000256" key="5">
    <source>
        <dbReference type="ARBA" id="ARBA00023002"/>
    </source>
</evidence>
<keyword evidence="4" id="KW-0521">NADP</keyword>
<dbReference type="InterPro" id="IPR013785">
    <property type="entry name" value="Aldolase_TIM"/>
</dbReference>
<evidence type="ECO:0000256" key="2">
    <source>
        <dbReference type="ARBA" id="ARBA00022630"/>
    </source>
</evidence>
<keyword evidence="8" id="KW-1185">Reference proteome</keyword>
<feature type="domain" description="NADH:flavin oxidoreductase/NADH oxidase N-terminal" evidence="6">
    <location>
        <begin position="8"/>
        <end position="332"/>
    </location>
</feature>
<evidence type="ECO:0000256" key="4">
    <source>
        <dbReference type="ARBA" id="ARBA00022857"/>
    </source>
</evidence>
<dbReference type="GO" id="GO:0010181">
    <property type="term" value="F:FMN binding"/>
    <property type="evidence" value="ECO:0007669"/>
    <property type="project" value="InterPro"/>
</dbReference>